<dbReference type="AlphaFoldDB" id="A0A0M1VSD9"/>
<keyword evidence="9 14" id="KW-0274">FAD</keyword>
<dbReference type="SUPFAM" id="SSF52374">
    <property type="entry name" value="Nucleotidylyl transferase"/>
    <property type="match status" value="1"/>
</dbReference>
<evidence type="ECO:0000313" key="17">
    <source>
        <dbReference type="Proteomes" id="UP000004925"/>
    </source>
</evidence>
<dbReference type="PANTHER" id="PTHR22749">
    <property type="entry name" value="RIBOFLAVIN KINASE/FMN ADENYLYLTRANSFERASE"/>
    <property type="match status" value="1"/>
</dbReference>
<comment type="similarity">
    <text evidence="14">Belongs to the ribF family.</text>
</comment>
<dbReference type="NCBIfam" id="TIGR00083">
    <property type="entry name" value="ribF"/>
    <property type="match status" value="1"/>
</dbReference>
<evidence type="ECO:0000256" key="14">
    <source>
        <dbReference type="PIRNR" id="PIRNR004491"/>
    </source>
</evidence>
<sequence length="319" mass="36477">MIVVNDILTTDIDFNDTYVAIGNFDGVHYGHKKLINETIKAARENGKQAVVFTFANHPMEVLFPERKFDYINTNEEKLYLLESLGVDVVVMQKVDKNFLEYTPLEFVRILKNKLKVKEIFIGFNFSFGKGGVGKAEDLEYLAEIHNIKVTELPPVTLDGELVSSSAIRKKIANSDFEGAVKFLDHPMLVIGEVIHGKKIARELGFPTTNIKMDNRLYPPFGIYGAFLQVGDKNSKVLYGVVNVGYNPTLKQEISLEVHILDFNREVYGEKVYIQIVKFMRKEKKFSSIDELKATIQADVDRWKLFKREMKYGRSCSKTQ</sequence>
<dbReference type="Pfam" id="PF01687">
    <property type="entry name" value="Flavokinase"/>
    <property type="match status" value="1"/>
</dbReference>
<dbReference type="GO" id="GO:0006747">
    <property type="term" value="P:FAD biosynthetic process"/>
    <property type="evidence" value="ECO:0007669"/>
    <property type="project" value="UniProtKB-UniRule"/>
</dbReference>
<keyword evidence="4 14" id="KW-0288">FMN</keyword>
<keyword evidence="5 14" id="KW-0808">Transferase</keyword>
<comment type="caution">
    <text evidence="16">The sequence shown here is derived from an EMBL/GenBank/DDBJ whole genome shotgun (WGS) entry which is preliminary data.</text>
</comment>
<dbReference type="GO" id="GO:0009398">
    <property type="term" value="P:FMN biosynthetic process"/>
    <property type="evidence" value="ECO:0007669"/>
    <property type="project" value="UniProtKB-UniRule"/>
</dbReference>
<dbReference type="InterPro" id="IPR015864">
    <property type="entry name" value="FAD_synthase"/>
</dbReference>
<dbReference type="CDD" id="cd02064">
    <property type="entry name" value="FAD_synthetase_N"/>
    <property type="match status" value="1"/>
</dbReference>
<dbReference type="NCBIfam" id="NF004162">
    <property type="entry name" value="PRK05627.1-5"/>
    <property type="match status" value="1"/>
</dbReference>
<dbReference type="EMBL" id="ACDE02000013">
    <property type="protein sequence ID" value="EEO39538.1"/>
    <property type="molecule type" value="Genomic_DNA"/>
</dbReference>
<dbReference type="EC" id="2.7.7.2" evidence="14"/>
<evidence type="ECO:0000256" key="7">
    <source>
        <dbReference type="ARBA" id="ARBA00022741"/>
    </source>
</evidence>
<dbReference type="GO" id="GO:0005524">
    <property type="term" value="F:ATP binding"/>
    <property type="evidence" value="ECO:0007669"/>
    <property type="project" value="UniProtKB-UniRule"/>
</dbReference>
<evidence type="ECO:0000256" key="8">
    <source>
        <dbReference type="ARBA" id="ARBA00022777"/>
    </source>
</evidence>
<proteinExistence type="inferred from homology"/>
<evidence type="ECO:0000256" key="13">
    <source>
        <dbReference type="ARBA" id="ARBA00049494"/>
    </source>
</evidence>
<dbReference type="InterPro" id="IPR002606">
    <property type="entry name" value="Riboflavin_kinase_bac"/>
</dbReference>
<dbReference type="PIRSF" id="PIRSF004491">
    <property type="entry name" value="FAD_Synth"/>
    <property type="match status" value="1"/>
</dbReference>
<dbReference type="GO" id="GO:0008531">
    <property type="term" value="F:riboflavin kinase activity"/>
    <property type="evidence" value="ECO:0007669"/>
    <property type="project" value="UniProtKB-UniRule"/>
</dbReference>
<dbReference type="GO" id="GO:0009231">
    <property type="term" value="P:riboflavin biosynthetic process"/>
    <property type="evidence" value="ECO:0007669"/>
    <property type="project" value="InterPro"/>
</dbReference>
<dbReference type="PANTHER" id="PTHR22749:SF6">
    <property type="entry name" value="RIBOFLAVIN KINASE"/>
    <property type="match status" value="1"/>
</dbReference>
<dbReference type="InterPro" id="IPR023465">
    <property type="entry name" value="Riboflavin_kinase_dom_sf"/>
</dbReference>
<keyword evidence="11" id="KW-0511">Multifunctional enzyme</keyword>
<evidence type="ECO:0000256" key="1">
    <source>
        <dbReference type="ARBA" id="ARBA00004726"/>
    </source>
</evidence>
<evidence type="ECO:0000256" key="2">
    <source>
        <dbReference type="ARBA" id="ARBA00005201"/>
    </source>
</evidence>
<dbReference type="Gene3D" id="2.40.30.30">
    <property type="entry name" value="Riboflavin kinase-like"/>
    <property type="match status" value="1"/>
</dbReference>
<comment type="catalytic activity">
    <reaction evidence="13 14">
        <text>FMN + ATP + H(+) = FAD + diphosphate</text>
        <dbReference type="Rhea" id="RHEA:17237"/>
        <dbReference type="ChEBI" id="CHEBI:15378"/>
        <dbReference type="ChEBI" id="CHEBI:30616"/>
        <dbReference type="ChEBI" id="CHEBI:33019"/>
        <dbReference type="ChEBI" id="CHEBI:57692"/>
        <dbReference type="ChEBI" id="CHEBI:58210"/>
        <dbReference type="EC" id="2.7.7.2"/>
    </reaction>
</comment>
<evidence type="ECO:0000256" key="3">
    <source>
        <dbReference type="ARBA" id="ARBA00022630"/>
    </source>
</evidence>
<evidence type="ECO:0000259" key="15">
    <source>
        <dbReference type="SMART" id="SM00904"/>
    </source>
</evidence>
<dbReference type="UniPathway" id="UPA00277">
    <property type="reaction ID" value="UER00407"/>
</dbReference>
<dbReference type="Proteomes" id="UP000004925">
    <property type="component" value="Unassembled WGS sequence"/>
</dbReference>
<keyword evidence="7 14" id="KW-0547">Nucleotide-binding</keyword>
<gene>
    <name evidence="16" type="ORF">FSCG_00251</name>
</gene>
<dbReference type="UniPathway" id="UPA00276">
    <property type="reaction ID" value="UER00406"/>
</dbReference>
<comment type="pathway">
    <text evidence="2 14">Cofactor biosynthesis; FMN biosynthesis; FMN from riboflavin (ATP route): step 1/1.</text>
</comment>
<accession>A0A0M1VSD9</accession>
<evidence type="ECO:0000256" key="5">
    <source>
        <dbReference type="ARBA" id="ARBA00022679"/>
    </source>
</evidence>
<evidence type="ECO:0000256" key="10">
    <source>
        <dbReference type="ARBA" id="ARBA00022840"/>
    </source>
</evidence>
<dbReference type="InterPro" id="IPR023468">
    <property type="entry name" value="Riboflavin_kinase"/>
</dbReference>
<evidence type="ECO:0000256" key="9">
    <source>
        <dbReference type="ARBA" id="ARBA00022827"/>
    </source>
</evidence>
<dbReference type="SMART" id="SM00904">
    <property type="entry name" value="Flavokinase"/>
    <property type="match status" value="1"/>
</dbReference>
<keyword evidence="10 14" id="KW-0067">ATP-binding</keyword>
<dbReference type="InterPro" id="IPR015865">
    <property type="entry name" value="Riboflavin_kinase_bac/euk"/>
</dbReference>
<keyword evidence="3 14" id="KW-0285">Flavoprotein</keyword>
<evidence type="ECO:0000256" key="4">
    <source>
        <dbReference type="ARBA" id="ARBA00022643"/>
    </source>
</evidence>
<dbReference type="EC" id="2.7.1.26" evidence="14"/>
<keyword evidence="6 14" id="KW-0548">Nucleotidyltransferase</keyword>
<protein>
    <recommendedName>
        <fullName evidence="14">Riboflavin biosynthesis protein</fullName>
    </recommendedName>
    <domain>
        <recommendedName>
            <fullName evidence="14">Riboflavin kinase</fullName>
            <ecNumber evidence="14">2.7.1.26</ecNumber>
        </recommendedName>
        <alternativeName>
            <fullName evidence="14">Flavokinase</fullName>
        </alternativeName>
    </domain>
    <domain>
        <recommendedName>
            <fullName evidence="14">FMN adenylyltransferase</fullName>
            <ecNumber evidence="14">2.7.7.2</ecNumber>
        </recommendedName>
        <alternativeName>
            <fullName evidence="14">FAD pyrophosphorylase</fullName>
        </alternativeName>
        <alternativeName>
            <fullName evidence="14">FAD synthase</fullName>
        </alternativeName>
    </domain>
</protein>
<dbReference type="SUPFAM" id="SSF82114">
    <property type="entry name" value="Riboflavin kinase-like"/>
    <property type="match status" value="1"/>
</dbReference>
<dbReference type="Pfam" id="PF06574">
    <property type="entry name" value="FAD_syn"/>
    <property type="match status" value="1"/>
</dbReference>
<name>A0A0M1VSD9_FUSVC</name>
<evidence type="ECO:0000256" key="11">
    <source>
        <dbReference type="ARBA" id="ARBA00023268"/>
    </source>
</evidence>
<comment type="catalytic activity">
    <reaction evidence="12 14">
        <text>riboflavin + ATP = FMN + ADP + H(+)</text>
        <dbReference type="Rhea" id="RHEA:14357"/>
        <dbReference type="ChEBI" id="CHEBI:15378"/>
        <dbReference type="ChEBI" id="CHEBI:30616"/>
        <dbReference type="ChEBI" id="CHEBI:57986"/>
        <dbReference type="ChEBI" id="CHEBI:58210"/>
        <dbReference type="ChEBI" id="CHEBI:456216"/>
        <dbReference type="EC" id="2.7.1.26"/>
    </reaction>
</comment>
<evidence type="ECO:0000256" key="6">
    <source>
        <dbReference type="ARBA" id="ARBA00022695"/>
    </source>
</evidence>
<reference evidence="16 17" key="1">
    <citation type="submission" date="2011-10" db="EMBL/GenBank/DDBJ databases">
        <title>The Genome Sequence of Fusobacterium sp. 4_1_13.</title>
        <authorList>
            <consortium name="The Broad Institute Genome Sequencing Platform"/>
            <person name="Earl A."/>
            <person name="Ward D."/>
            <person name="Feldgarden M."/>
            <person name="Gevers D."/>
            <person name="Strauss J."/>
            <person name="Ambrose C."/>
            <person name="Allen-Vercoe E."/>
            <person name="Young S.K."/>
            <person name="Zeng Q."/>
            <person name="Gargeya S."/>
            <person name="Fitzgerald M."/>
            <person name="Haas B."/>
            <person name="Abouelleil A."/>
            <person name="Alvarado L."/>
            <person name="Arachchi H.M."/>
            <person name="Berlin A."/>
            <person name="Brown A."/>
            <person name="Chapman S.B."/>
            <person name="Chen Z."/>
            <person name="Dunbar C."/>
            <person name="Freedman E."/>
            <person name="Gearin G."/>
            <person name="Goldberg J."/>
            <person name="Griggs A."/>
            <person name="Gujja S."/>
            <person name="Heiman D."/>
            <person name="Howarth C."/>
            <person name="Larson L."/>
            <person name="Lui A."/>
            <person name="MacDonald P.J."/>
            <person name="Montmayeur A."/>
            <person name="Murphy C."/>
            <person name="Neiman D."/>
            <person name="Pearson M."/>
            <person name="Priest M."/>
            <person name="Roberts A."/>
            <person name="Saif S."/>
            <person name="Shea T."/>
            <person name="Shenoy N."/>
            <person name="Sisk P."/>
            <person name="Stolte C."/>
            <person name="Sykes S."/>
            <person name="Wortman J."/>
            <person name="Nusbaum C."/>
            <person name="Birren B."/>
        </authorList>
    </citation>
    <scope>NUCLEOTIDE SEQUENCE [LARGE SCALE GENOMIC DNA]</scope>
    <source>
        <strain evidence="16 17">4_1_13</strain>
    </source>
</reference>
<dbReference type="RefSeq" id="WP_005888614.1">
    <property type="nucleotide sequence ID" value="NZ_KQ235735.1"/>
</dbReference>
<dbReference type="InterPro" id="IPR014729">
    <property type="entry name" value="Rossmann-like_a/b/a_fold"/>
</dbReference>
<dbReference type="Gene3D" id="3.40.50.620">
    <property type="entry name" value="HUPs"/>
    <property type="match status" value="1"/>
</dbReference>
<dbReference type="FunFam" id="3.40.50.620:FF:000021">
    <property type="entry name" value="Riboflavin biosynthesis protein"/>
    <property type="match status" value="1"/>
</dbReference>
<evidence type="ECO:0000313" key="16">
    <source>
        <dbReference type="EMBL" id="EEO39538.1"/>
    </source>
</evidence>
<dbReference type="GO" id="GO:0003919">
    <property type="term" value="F:FMN adenylyltransferase activity"/>
    <property type="evidence" value="ECO:0007669"/>
    <property type="project" value="UniProtKB-UniRule"/>
</dbReference>
<organism evidence="16 17">
    <name type="scientific">Fusobacterium vincentii 4_1_13</name>
    <dbReference type="NCBI Taxonomy" id="469606"/>
    <lineage>
        <taxon>Bacteria</taxon>
        <taxon>Fusobacteriati</taxon>
        <taxon>Fusobacteriota</taxon>
        <taxon>Fusobacteriia</taxon>
        <taxon>Fusobacteriales</taxon>
        <taxon>Fusobacteriaceae</taxon>
        <taxon>Fusobacterium</taxon>
    </lineage>
</organism>
<keyword evidence="8 14" id="KW-0418">Kinase</keyword>
<dbReference type="HOGENOM" id="CLU_048437_0_2_0"/>
<feature type="domain" description="Riboflavin kinase" evidence="15">
    <location>
        <begin position="182"/>
        <end position="307"/>
    </location>
</feature>
<evidence type="ECO:0000256" key="12">
    <source>
        <dbReference type="ARBA" id="ARBA00047880"/>
    </source>
</evidence>
<dbReference type="GeneID" id="79798689"/>
<dbReference type="eggNOG" id="COG0196">
    <property type="taxonomic scope" value="Bacteria"/>
</dbReference>
<comment type="pathway">
    <text evidence="1 14">Cofactor biosynthesis; FAD biosynthesis; FAD from FMN: step 1/1.</text>
</comment>